<proteinExistence type="predicted"/>
<dbReference type="Proteomes" id="UP000430692">
    <property type="component" value="Unassembled WGS sequence"/>
</dbReference>
<dbReference type="SUPFAM" id="SSF54909">
    <property type="entry name" value="Dimeric alpha+beta barrel"/>
    <property type="match status" value="1"/>
</dbReference>
<sequence>MMRKIRTDNIADYVVSLLIIKVQRGKEEVVVMVRWESEEHWKQWEKSEAHIVSHKGKIGNPKPEYIVNIEVGKYEVNTVKKNN</sequence>
<dbReference type="Pfam" id="PF03992">
    <property type="entry name" value="ABM"/>
    <property type="match status" value="1"/>
</dbReference>
<organism evidence="2 3">
    <name type="scientific">Shimazuella alba</name>
    <dbReference type="NCBI Taxonomy" id="2690964"/>
    <lineage>
        <taxon>Bacteria</taxon>
        <taxon>Bacillati</taxon>
        <taxon>Bacillota</taxon>
        <taxon>Bacilli</taxon>
        <taxon>Bacillales</taxon>
        <taxon>Thermoactinomycetaceae</taxon>
        <taxon>Shimazuella</taxon>
    </lineage>
</organism>
<name>A0A6I4W5K5_9BACL</name>
<gene>
    <name evidence="2" type="ORF">GSM42_18065</name>
</gene>
<dbReference type="InterPro" id="IPR011008">
    <property type="entry name" value="Dimeric_a/b-barrel"/>
</dbReference>
<reference evidence="2 3" key="1">
    <citation type="submission" date="2019-12" db="EMBL/GenBank/DDBJ databases">
        <title>Whole-genome analyses of novel actinobacteria.</title>
        <authorList>
            <person name="Sahin N."/>
            <person name="Saygin H."/>
        </authorList>
    </citation>
    <scope>NUCLEOTIDE SEQUENCE [LARGE SCALE GENOMIC DNA]</scope>
    <source>
        <strain evidence="2 3">KC615</strain>
    </source>
</reference>
<evidence type="ECO:0000259" key="1">
    <source>
        <dbReference type="Pfam" id="PF03992"/>
    </source>
</evidence>
<accession>A0A6I4W5K5</accession>
<dbReference type="Gene3D" id="3.30.70.100">
    <property type="match status" value="1"/>
</dbReference>
<dbReference type="AlphaFoldDB" id="A0A6I4W5K5"/>
<keyword evidence="3" id="KW-1185">Reference proteome</keyword>
<feature type="domain" description="ABM" evidence="1">
    <location>
        <begin position="24"/>
        <end position="51"/>
    </location>
</feature>
<dbReference type="RefSeq" id="WP_160802944.1">
    <property type="nucleotide sequence ID" value="NZ_WUUL01000016.1"/>
</dbReference>
<dbReference type="InterPro" id="IPR007138">
    <property type="entry name" value="ABM_dom"/>
</dbReference>
<dbReference type="EMBL" id="WUUL01000016">
    <property type="protein sequence ID" value="MXQ55592.1"/>
    <property type="molecule type" value="Genomic_DNA"/>
</dbReference>
<protein>
    <recommendedName>
        <fullName evidence="1">ABM domain-containing protein</fullName>
    </recommendedName>
</protein>
<evidence type="ECO:0000313" key="3">
    <source>
        <dbReference type="Proteomes" id="UP000430692"/>
    </source>
</evidence>
<evidence type="ECO:0000313" key="2">
    <source>
        <dbReference type="EMBL" id="MXQ55592.1"/>
    </source>
</evidence>
<comment type="caution">
    <text evidence="2">The sequence shown here is derived from an EMBL/GenBank/DDBJ whole genome shotgun (WGS) entry which is preliminary data.</text>
</comment>